<dbReference type="EMBL" id="PVNL01000133">
    <property type="protein sequence ID" value="PRP96945.1"/>
    <property type="molecule type" value="Genomic_DNA"/>
</dbReference>
<name>A0A2S9XVQ9_9BACT</name>
<reference evidence="2 3" key="1">
    <citation type="submission" date="2018-03" db="EMBL/GenBank/DDBJ databases">
        <title>Draft Genome Sequences of the Obligatory Marine Myxobacteria Enhygromyxa salina SWB007.</title>
        <authorList>
            <person name="Poehlein A."/>
            <person name="Moghaddam J.A."/>
            <person name="Harms H."/>
            <person name="Alanjari M."/>
            <person name="Koenig G.M."/>
            <person name="Daniel R."/>
            <person name="Schaeberle T.F."/>
        </authorList>
    </citation>
    <scope>NUCLEOTIDE SEQUENCE [LARGE SCALE GENOMIC DNA]</scope>
    <source>
        <strain evidence="2 3">SWB007</strain>
    </source>
</reference>
<dbReference type="SUPFAM" id="SSF56281">
    <property type="entry name" value="Metallo-hydrolase/oxidoreductase"/>
    <property type="match status" value="1"/>
</dbReference>
<dbReference type="AlphaFoldDB" id="A0A2S9XVQ9"/>
<dbReference type="Pfam" id="PF14597">
    <property type="entry name" value="Lactamase_B_5"/>
    <property type="match status" value="1"/>
</dbReference>
<dbReference type="SMART" id="SM00849">
    <property type="entry name" value="Lactamase_B"/>
    <property type="match status" value="1"/>
</dbReference>
<dbReference type="Gene3D" id="3.60.15.10">
    <property type="entry name" value="Ribonuclease Z/Hydroxyacylglutathione hydrolase-like"/>
    <property type="match status" value="1"/>
</dbReference>
<evidence type="ECO:0000313" key="2">
    <source>
        <dbReference type="EMBL" id="PRP96945.1"/>
    </source>
</evidence>
<gene>
    <name evidence="2" type="ORF">ENSA7_67760</name>
</gene>
<proteinExistence type="predicted"/>
<organism evidence="2 3">
    <name type="scientific">Enhygromyxa salina</name>
    <dbReference type="NCBI Taxonomy" id="215803"/>
    <lineage>
        <taxon>Bacteria</taxon>
        <taxon>Pseudomonadati</taxon>
        <taxon>Myxococcota</taxon>
        <taxon>Polyangia</taxon>
        <taxon>Nannocystales</taxon>
        <taxon>Nannocystaceae</taxon>
        <taxon>Enhygromyxa</taxon>
    </lineage>
</organism>
<dbReference type="Proteomes" id="UP000238823">
    <property type="component" value="Unassembled WGS sequence"/>
</dbReference>
<sequence>MRQLHRTDLWSWSVFDTARNLDFNSLAWIRGDGNVLVDPLPLSEHDLRHLDELGGAAWIVVTNSDHTRAAAELALRFGAKLAGPAAERGQLPFACARWLGEGDELVAGLRAIELHGSKTPGELALVLEETTLITGDLVRGQMLGRLNLLPDAKLGDRAAALASVRRLAALEQIEAVLVGDGWPIAQAGHARLRDLVTAN</sequence>
<dbReference type="OrthoDB" id="5563783at2"/>
<accession>A0A2S9XVQ9</accession>
<dbReference type="InterPro" id="IPR036866">
    <property type="entry name" value="RibonucZ/Hydroxyglut_hydro"/>
</dbReference>
<dbReference type="RefSeq" id="WP_106093593.1">
    <property type="nucleotide sequence ID" value="NZ_PVNL01000133.1"/>
</dbReference>
<feature type="domain" description="Metallo-beta-lactamase" evidence="1">
    <location>
        <begin position="23"/>
        <end position="180"/>
    </location>
</feature>
<evidence type="ECO:0000259" key="1">
    <source>
        <dbReference type="SMART" id="SM00849"/>
    </source>
</evidence>
<protein>
    <recommendedName>
        <fullName evidence="1">Metallo-beta-lactamase domain-containing protein</fullName>
    </recommendedName>
</protein>
<dbReference type="InterPro" id="IPR001279">
    <property type="entry name" value="Metallo-B-lactamas"/>
</dbReference>
<evidence type="ECO:0000313" key="3">
    <source>
        <dbReference type="Proteomes" id="UP000238823"/>
    </source>
</evidence>
<comment type="caution">
    <text evidence="2">The sequence shown here is derived from an EMBL/GenBank/DDBJ whole genome shotgun (WGS) entry which is preliminary data.</text>
</comment>